<protein>
    <submittedName>
        <fullName evidence="1">Uncharacterized protein</fullName>
    </submittedName>
</protein>
<evidence type="ECO:0000313" key="2">
    <source>
        <dbReference type="Proteomes" id="UP000608579"/>
    </source>
</evidence>
<accession>A0A832ZUT1</accession>
<organism evidence="1 2">
    <name type="scientific">Caldiarchaeum subterraneum</name>
    <dbReference type="NCBI Taxonomy" id="311458"/>
    <lineage>
        <taxon>Archaea</taxon>
        <taxon>Nitrososphaerota</taxon>
        <taxon>Candidatus Caldarchaeales</taxon>
        <taxon>Candidatus Caldarchaeaceae</taxon>
        <taxon>Candidatus Caldarchaeum</taxon>
    </lineage>
</organism>
<proteinExistence type="predicted"/>
<gene>
    <name evidence="1" type="ORF">EYH45_02160</name>
</gene>
<dbReference type="Gene3D" id="1.50.10.10">
    <property type="match status" value="1"/>
</dbReference>
<dbReference type="AlphaFoldDB" id="A0A832ZUT1"/>
<dbReference type="InterPro" id="IPR012341">
    <property type="entry name" value="6hp_glycosidase-like_sf"/>
</dbReference>
<dbReference type="InterPro" id="IPR008928">
    <property type="entry name" value="6-hairpin_glycosidase_sf"/>
</dbReference>
<name>A0A832ZUT1_CALS0</name>
<dbReference type="Proteomes" id="UP000608579">
    <property type="component" value="Unassembled WGS sequence"/>
</dbReference>
<sequence>MLRLEVETERILQLPRSRWYSCLSSILYSFITGGISPSANYVGVWPRDAAFILRSWLVLGEVERGVKACIKIWKHRITPSSVVVAGRSGNTFIPTILADIGYKQKYEGLLPTTILRGCSEVYGAEPDIDSNALMISVTCMFLKKLGSRRIAGEVIPLLEKCAEALMQFDEDGDAVLEQGPNEDWMDTAYRSGKVLYSNLCWASALKALADTHANGRSDYWHDLYREAIKAIVKTFKLDSEHPIGVVGPKLFRYHVWQDITLAA</sequence>
<evidence type="ECO:0000313" key="1">
    <source>
        <dbReference type="EMBL" id="HIQ29348.1"/>
    </source>
</evidence>
<dbReference type="SUPFAM" id="SSF48208">
    <property type="entry name" value="Six-hairpin glycosidases"/>
    <property type="match status" value="1"/>
</dbReference>
<comment type="caution">
    <text evidence="1">The sequence shown here is derived from an EMBL/GenBank/DDBJ whole genome shotgun (WGS) entry which is preliminary data.</text>
</comment>
<dbReference type="GO" id="GO:0005975">
    <property type="term" value="P:carbohydrate metabolic process"/>
    <property type="evidence" value="ECO:0007669"/>
    <property type="project" value="InterPro"/>
</dbReference>
<reference evidence="1" key="1">
    <citation type="journal article" date="2020" name="ISME J.">
        <title>Gammaproteobacteria mediating utilization of methyl-, sulfur- and petroleum organic compounds in deep ocean hydrothermal plumes.</title>
        <authorList>
            <person name="Zhou Z."/>
            <person name="Liu Y."/>
            <person name="Pan J."/>
            <person name="Cron B.R."/>
            <person name="Toner B.M."/>
            <person name="Anantharaman K."/>
            <person name="Breier J.A."/>
            <person name="Dick G.J."/>
            <person name="Li M."/>
        </authorList>
    </citation>
    <scope>NUCLEOTIDE SEQUENCE</scope>
    <source>
        <strain evidence="1">SZUA-1515</strain>
    </source>
</reference>
<dbReference type="EMBL" id="DQVM01000039">
    <property type="protein sequence ID" value="HIQ29348.1"/>
    <property type="molecule type" value="Genomic_DNA"/>
</dbReference>
<feature type="non-terminal residue" evidence="1">
    <location>
        <position position="263"/>
    </location>
</feature>